<gene>
    <name evidence="1" type="ORF">RB653_005677</name>
</gene>
<name>A0AAN7UD33_9MYCE</name>
<dbReference type="AlphaFoldDB" id="A0AAN7UD33"/>
<proteinExistence type="predicted"/>
<comment type="caution">
    <text evidence="1">The sequence shown here is derived from an EMBL/GenBank/DDBJ whole genome shotgun (WGS) entry which is preliminary data.</text>
</comment>
<evidence type="ECO:0000313" key="1">
    <source>
        <dbReference type="EMBL" id="KAK5584070.1"/>
    </source>
</evidence>
<accession>A0AAN7UD33</accession>
<organism evidence="1 2">
    <name type="scientific">Dictyostelium firmibasis</name>
    <dbReference type="NCBI Taxonomy" id="79012"/>
    <lineage>
        <taxon>Eukaryota</taxon>
        <taxon>Amoebozoa</taxon>
        <taxon>Evosea</taxon>
        <taxon>Eumycetozoa</taxon>
        <taxon>Dictyostelia</taxon>
        <taxon>Dictyosteliales</taxon>
        <taxon>Dictyosteliaceae</taxon>
        <taxon>Dictyostelium</taxon>
    </lineage>
</organism>
<sequence>MNRFKVAQDQQDLYKASLLNRAFSSQLNQNIRNNGKYSQTLRQLTQFHSTEIKGEGWWVIRNFDN</sequence>
<dbReference type="Proteomes" id="UP001344447">
    <property type="component" value="Unassembled WGS sequence"/>
</dbReference>
<protein>
    <submittedName>
        <fullName evidence="1">Uncharacterized protein</fullName>
    </submittedName>
</protein>
<evidence type="ECO:0000313" key="2">
    <source>
        <dbReference type="Proteomes" id="UP001344447"/>
    </source>
</evidence>
<dbReference type="EMBL" id="JAVFKY010000001">
    <property type="protein sequence ID" value="KAK5584070.1"/>
    <property type="molecule type" value="Genomic_DNA"/>
</dbReference>
<keyword evidence="2" id="KW-1185">Reference proteome</keyword>
<reference evidence="1 2" key="1">
    <citation type="submission" date="2023-11" db="EMBL/GenBank/DDBJ databases">
        <title>Dfirmibasis_genome.</title>
        <authorList>
            <person name="Edelbroek B."/>
            <person name="Kjellin J."/>
            <person name="Jerlstrom-Hultqvist J."/>
            <person name="Soderbom F."/>
        </authorList>
    </citation>
    <scope>NUCLEOTIDE SEQUENCE [LARGE SCALE GENOMIC DNA]</scope>
    <source>
        <strain evidence="1 2">TNS-C-14</strain>
    </source>
</reference>